<feature type="compositionally biased region" description="Low complexity" evidence="10">
    <location>
        <begin position="329"/>
        <end position="342"/>
    </location>
</feature>
<evidence type="ECO:0000313" key="12">
    <source>
        <dbReference type="EMBL" id="CAI8054706.1"/>
    </source>
</evidence>
<feature type="region of interest" description="Disordered" evidence="10">
    <location>
        <begin position="246"/>
        <end position="349"/>
    </location>
</feature>
<reference evidence="12" key="1">
    <citation type="submission" date="2023-03" db="EMBL/GenBank/DDBJ databases">
        <authorList>
            <person name="Steffen K."/>
            <person name="Cardenas P."/>
        </authorList>
    </citation>
    <scope>NUCLEOTIDE SEQUENCE</scope>
</reference>
<accession>A0AA35TVZ4</accession>
<proteinExistence type="predicted"/>
<dbReference type="Pfam" id="PF08209">
    <property type="entry name" value="Sgf11"/>
    <property type="match status" value="1"/>
</dbReference>
<dbReference type="GO" id="GO:0008270">
    <property type="term" value="F:zinc ion binding"/>
    <property type="evidence" value="ECO:0007669"/>
    <property type="project" value="UniProtKB-KW"/>
</dbReference>
<feature type="domain" description="SCA7" evidence="11">
    <location>
        <begin position="216"/>
        <end position="283"/>
    </location>
</feature>
<keyword evidence="4" id="KW-0862">Zinc</keyword>
<evidence type="ECO:0000256" key="8">
    <source>
        <dbReference type="ARBA" id="ARBA00023163"/>
    </source>
</evidence>
<evidence type="ECO:0000256" key="1">
    <source>
        <dbReference type="ARBA" id="ARBA00004123"/>
    </source>
</evidence>
<organism evidence="12 13">
    <name type="scientific">Geodia barretti</name>
    <name type="common">Barrett's horny sponge</name>
    <dbReference type="NCBI Taxonomy" id="519541"/>
    <lineage>
        <taxon>Eukaryota</taxon>
        <taxon>Metazoa</taxon>
        <taxon>Porifera</taxon>
        <taxon>Demospongiae</taxon>
        <taxon>Heteroscleromorpha</taxon>
        <taxon>Tetractinellida</taxon>
        <taxon>Astrophorina</taxon>
        <taxon>Geodiidae</taxon>
        <taxon>Geodia</taxon>
    </lineage>
</organism>
<feature type="compositionally biased region" description="Low complexity" evidence="10">
    <location>
        <begin position="168"/>
        <end position="201"/>
    </location>
</feature>
<evidence type="ECO:0000256" key="2">
    <source>
        <dbReference type="ARBA" id="ARBA00022723"/>
    </source>
</evidence>
<dbReference type="PROSITE" id="PS51505">
    <property type="entry name" value="SCA7"/>
    <property type="match status" value="1"/>
</dbReference>
<feature type="compositionally biased region" description="Basic residues" evidence="10">
    <location>
        <begin position="313"/>
        <end position="328"/>
    </location>
</feature>
<keyword evidence="2" id="KW-0479">Metal-binding</keyword>
<evidence type="ECO:0000256" key="9">
    <source>
        <dbReference type="ARBA" id="ARBA00023242"/>
    </source>
</evidence>
<dbReference type="GO" id="GO:0006325">
    <property type="term" value="P:chromatin organization"/>
    <property type="evidence" value="ECO:0007669"/>
    <property type="project" value="UniProtKB-KW"/>
</dbReference>
<evidence type="ECO:0000259" key="11">
    <source>
        <dbReference type="PROSITE" id="PS51505"/>
    </source>
</evidence>
<keyword evidence="13" id="KW-1185">Reference proteome</keyword>
<dbReference type="Gene3D" id="3.30.160.60">
    <property type="entry name" value="Classic Zinc Finger"/>
    <property type="match status" value="1"/>
</dbReference>
<dbReference type="InterPro" id="IPR013246">
    <property type="entry name" value="SAGA_su_Sgf11"/>
</dbReference>
<keyword evidence="6" id="KW-0805">Transcription regulation</keyword>
<keyword evidence="8" id="KW-0804">Transcription</keyword>
<dbReference type="GO" id="GO:0000124">
    <property type="term" value="C:SAGA complex"/>
    <property type="evidence" value="ECO:0007669"/>
    <property type="project" value="TreeGrafter"/>
</dbReference>
<evidence type="ECO:0000313" key="13">
    <source>
        <dbReference type="Proteomes" id="UP001174909"/>
    </source>
</evidence>
<evidence type="ECO:0000256" key="7">
    <source>
        <dbReference type="ARBA" id="ARBA00023159"/>
    </source>
</evidence>
<comment type="subcellular location">
    <subcellularLocation>
        <location evidence="1">Nucleus</location>
    </subcellularLocation>
</comment>
<feature type="region of interest" description="Disordered" evidence="10">
    <location>
        <begin position="120"/>
        <end position="201"/>
    </location>
</feature>
<feature type="non-terminal residue" evidence="12">
    <location>
        <position position="1"/>
    </location>
</feature>
<keyword evidence="5" id="KW-0156">Chromatin regulator</keyword>
<dbReference type="GO" id="GO:0006357">
    <property type="term" value="P:regulation of transcription by RNA polymerase II"/>
    <property type="evidence" value="ECO:0007669"/>
    <property type="project" value="TreeGrafter"/>
</dbReference>
<dbReference type="InterPro" id="IPR013243">
    <property type="entry name" value="SCA7_dom"/>
</dbReference>
<evidence type="ECO:0000256" key="6">
    <source>
        <dbReference type="ARBA" id="ARBA00023015"/>
    </source>
</evidence>
<dbReference type="PANTHER" id="PTHR46367">
    <property type="entry name" value="ATAXIN-7-LIKE PROTEIN 3"/>
    <property type="match status" value="1"/>
</dbReference>
<gene>
    <name evidence="12" type="ORF">GBAR_LOCUS29838</name>
</gene>
<dbReference type="Gene3D" id="6.10.140.1270">
    <property type="match status" value="1"/>
</dbReference>
<dbReference type="EMBL" id="CASHTH010004204">
    <property type="protein sequence ID" value="CAI8054706.1"/>
    <property type="molecule type" value="Genomic_DNA"/>
</dbReference>
<dbReference type="Pfam" id="PF08313">
    <property type="entry name" value="SCA7"/>
    <property type="match status" value="1"/>
</dbReference>
<dbReference type="FunFam" id="3.30.160.60:FF:000118">
    <property type="entry name" value="Ataxin-7-like protein 3"/>
    <property type="match status" value="1"/>
</dbReference>
<evidence type="ECO:0000256" key="5">
    <source>
        <dbReference type="ARBA" id="ARBA00022853"/>
    </source>
</evidence>
<evidence type="ECO:0000256" key="3">
    <source>
        <dbReference type="ARBA" id="ARBA00022771"/>
    </source>
</evidence>
<name>A0AA35TVZ4_GEOBA</name>
<sequence>RVCGEREKRGLLSRAMARNGDGDMTESIMHQLIDEEALGVAFEMHRAIKLGYYELVYPDESSYEKHDVIDMKGYDIFGNTQQSLQKNVDCQCPNCDRTLGATKFAPHLEKCMGMGRNSTRLANRKNNRTPVESDQEGGGARSEEEDEWVYPERRASKKARRDKHHSSPIRTTGSRPGPGRPPKNSQPSLSSSSSSSSTLTLKPSLQQHNVASFMTLPSEYKISLLQQICGVVSERTGRLCTRSVNCPQHSEEQRQSLRRKLLDRPLDLPLSSHKRKRDRAESPPDDDSDVVSSNHHHSPSDSPPAAMATWGPSKKRKNKAGKRTKRSNHGNSGSSGVTTTSSRPFSTMF</sequence>
<keyword evidence="9" id="KW-0539">Nucleus</keyword>
<comment type="caution">
    <text evidence="12">The sequence shown here is derived from an EMBL/GenBank/DDBJ whole genome shotgun (WGS) entry which is preliminary data.</text>
</comment>
<keyword evidence="7" id="KW-0010">Activator</keyword>
<evidence type="ECO:0000256" key="10">
    <source>
        <dbReference type="SAM" id="MobiDB-lite"/>
    </source>
</evidence>
<keyword evidence="3" id="KW-0863">Zinc-finger</keyword>
<evidence type="ECO:0000256" key="4">
    <source>
        <dbReference type="ARBA" id="ARBA00022833"/>
    </source>
</evidence>
<dbReference type="PANTHER" id="PTHR46367:SF1">
    <property type="entry name" value="ATAXIN-7-LIKE PROTEIN 3"/>
    <property type="match status" value="1"/>
</dbReference>
<feature type="compositionally biased region" description="Basic residues" evidence="10">
    <location>
        <begin position="155"/>
        <end position="167"/>
    </location>
</feature>
<dbReference type="GO" id="GO:0071819">
    <property type="term" value="C:DUBm complex"/>
    <property type="evidence" value="ECO:0007669"/>
    <property type="project" value="UniProtKB-ARBA"/>
</dbReference>
<feature type="compositionally biased region" description="Basic and acidic residues" evidence="10">
    <location>
        <begin position="249"/>
        <end position="266"/>
    </location>
</feature>
<dbReference type="Proteomes" id="UP001174909">
    <property type="component" value="Unassembled WGS sequence"/>
</dbReference>
<protein>
    <submittedName>
        <fullName evidence="12">Ataxin-7-like protein 3</fullName>
    </submittedName>
</protein>
<dbReference type="GO" id="GO:0003713">
    <property type="term" value="F:transcription coactivator activity"/>
    <property type="evidence" value="ECO:0007669"/>
    <property type="project" value="TreeGrafter"/>
</dbReference>
<dbReference type="InterPro" id="IPR051078">
    <property type="entry name" value="SGF11"/>
</dbReference>
<dbReference type="AlphaFoldDB" id="A0AA35TVZ4"/>